<keyword evidence="1 6" id="KW-0245">EGF-like domain</keyword>
<dbReference type="FunFam" id="2.10.25.10:FF:000185">
    <property type="entry name" value="basement membrane-specific heparan sulfate proteoglycan core protein-like"/>
    <property type="match status" value="1"/>
</dbReference>
<dbReference type="FunFam" id="2.10.25.10:FF:000122">
    <property type="entry name" value="Protein crumbs homolog 2"/>
    <property type="match status" value="1"/>
</dbReference>
<dbReference type="GO" id="GO:0005509">
    <property type="term" value="F:calcium ion binding"/>
    <property type="evidence" value="ECO:0007669"/>
    <property type="project" value="InterPro"/>
</dbReference>
<dbReference type="SMART" id="SM00181">
    <property type="entry name" value="EGF"/>
    <property type="match status" value="3"/>
</dbReference>
<proteinExistence type="predicted"/>
<dbReference type="SUPFAM" id="SSF57196">
    <property type="entry name" value="EGF/Laminin"/>
    <property type="match status" value="3"/>
</dbReference>
<dbReference type="Pfam" id="PF00008">
    <property type="entry name" value="EGF"/>
    <property type="match status" value="3"/>
</dbReference>
<dbReference type="SMART" id="SM00200">
    <property type="entry name" value="SEA"/>
    <property type="match status" value="1"/>
</dbReference>
<evidence type="ECO:0000256" key="1">
    <source>
        <dbReference type="ARBA" id="ARBA00022536"/>
    </source>
</evidence>
<feature type="disulfide bond" evidence="6">
    <location>
        <begin position="25"/>
        <end position="34"/>
    </location>
</feature>
<dbReference type="PANTHER" id="PTHR24049:SF35">
    <property type="entry name" value="EGF-LIKE DOMAIN-CONTAINING PROTEIN"/>
    <property type="match status" value="1"/>
</dbReference>
<dbReference type="PROSITE" id="PS01186">
    <property type="entry name" value="EGF_2"/>
    <property type="match status" value="2"/>
</dbReference>
<evidence type="ECO:0000256" key="2">
    <source>
        <dbReference type="ARBA" id="ARBA00022729"/>
    </source>
</evidence>
<keyword evidence="5" id="KW-0325">Glycoprotein</keyword>
<reference evidence="7" key="1">
    <citation type="submission" date="2020-04" db="EMBL/GenBank/DDBJ databases">
        <authorList>
            <person name="Alioto T."/>
            <person name="Alioto T."/>
            <person name="Gomez Garrido J."/>
        </authorList>
    </citation>
    <scope>NUCLEOTIDE SEQUENCE</scope>
    <source>
        <strain evidence="7">A484AB</strain>
    </source>
</reference>
<dbReference type="Gene3D" id="2.10.25.10">
    <property type="entry name" value="Laminin"/>
    <property type="match status" value="3"/>
</dbReference>
<keyword evidence="3" id="KW-0677">Repeat</keyword>
<feature type="disulfide bond" evidence="6">
    <location>
        <begin position="232"/>
        <end position="241"/>
    </location>
</feature>
<dbReference type="PROSITE" id="PS00010">
    <property type="entry name" value="ASX_HYDROXYL"/>
    <property type="match status" value="1"/>
</dbReference>
<accession>A0A7D9J6T2</accession>
<gene>
    <name evidence="7" type="ORF">PACLA_8A051728</name>
</gene>
<dbReference type="PANTHER" id="PTHR24049">
    <property type="entry name" value="CRUMBS FAMILY MEMBER"/>
    <property type="match status" value="1"/>
</dbReference>
<dbReference type="InterPro" id="IPR000742">
    <property type="entry name" value="EGF"/>
</dbReference>
<comment type="caution">
    <text evidence="6">Lacks conserved residue(s) required for the propagation of feature annotation.</text>
</comment>
<dbReference type="FunFam" id="2.10.25.10:FF:000100">
    <property type="entry name" value="neurogenic locus notch homolog protein 3"/>
    <property type="match status" value="1"/>
</dbReference>
<dbReference type="InterPro" id="IPR001881">
    <property type="entry name" value="EGF-like_Ca-bd_dom"/>
</dbReference>
<dbReference type="Proteomes" id="UP001152795">
    <property type="component" value="Unassembled WGS sequence"/>
</dbReference>
<evidence type="ECO:0000313" key="7">
    <source>
        <dbReference type="EMBL" id="CAB4023329.1"/>
    </source>
</evidence>
<evidence type="ECO:0000313" key="8">
    <source>
        <dbReference type="Proteomes" id="UP001152795"/>
    </source>
</evidence>
<dbReference type="CDD" id="cd00054">
    <property type="entry name" value="EGF_CA"/>
    <property type="match status" value="3"/>
</dbReference>
<dbReference type="SMART" id="SM00179">
    <property type="entry name" value="EGF_CA"/>
    <property type="match status" value="3"/>
</dbReference>
<dbReference type="PROSITE" id="PS50024">
    <property type="entry name" value="SEA"/>
    <property type="match status" value="1"/>
</dbReference>
<dbReference type="PROSITE" id="PS50026">
    <property type="entry name" value="EGF_3"/>
    <property type="match status" value="3"/>
</dbReference>
<keyword evidence="4 6" id="KW-1015">Disulfide bond</keyword>
<evidence type="ECO:0000256" key="6">
    <source>
        <dbReference type="PROSITE-ProRule" id="PRU00076"/>
    </source>
</evidence>
<evidence type="ECO:0000256" key="4">
    <source>
        <dbReference type="ARBA" id="ARBA00023157"/>
    </source>
</evidence>
<dbReference type="SUPFAM" id="SSF82671">
    <property type="entry name" value="SEA domain"/>
    <property type="match status" value="1"/>
</dbReference>
<keyword evidence="8" id="KW-1185">Reference proteome</keyword>
<feature type="non-terminal residue" evidence="7">
    <location>
        <position position="1"/>
    </location>
</feature>
<dbReference type="EMBL" id="CACRXK020012444">
    <property type="protein sequence ID" value="CAB4023329.1"/>
    <property type="molecule type" value="Genomic_DNA"/>
</dbReference>
<feature type="disulfide bond" evidence="6">
    <location>
        <begin position="194"/>
        <end position="203"/>
    </location>
</feature>
<dbReference type="PROSITE" id="PS00022">
    <property type="entry name" value="EGF_1"/>
    <property type="match status" value="2"/>
</dbReference>
<evidence type="ECO:0000256" key="5">
    <source>
        <dbReference type="ARBA" id="ARBA00023180"/>
    </source>
</evidence>
<sequence length="348" mass="37791">PPCASDPCMNGGNCSDSGSSFFCSCPDRYTGDRCQIDETPPESDTEITVFGASGDQATIPIEETVTFAVVLVIAEQFVPDLQNKRSQVFRNMRSRFLVFLIPIYRNSRGFIGIKFNSFSPGSIVADINILYNSTEPIPTAEEVQSPLVEARDNGSAPFTVKSLQVAKKVPPCANNPCMNGGKCSENGTSFSCLCPDGYTGRLCEIPIPPCASAPCANGGNCSESGRSFSCLCPDGYTDDRCEIGFCPVNIPKNAESNVESIRNSDTFQDSSAENIPKNTESNVESIRNSDTLQDSSAENIAKNTESNVENLTLAEEETTNKKEIRLCEVKWLLIRVVPCLEVFIQAIF</sequence>
<organism evidence="7 8">
    <name type="scientific">Paramuricea clavata</name>
    <name type="common">Red gorgonian</name>
    <name type="synonym">Violescent sea-whip</name>
    <dbReference type="NCBI Taxonomy" id="317549"/>
    <lineage>
        <taxon>Eukaryota</taxon>
        <taxon>Metazoa</taxon>
        <taxon>Cnidaria</taxon>
        <taxon>Anthozoa</taxon>
        <taxon>Octocorallia</taxon>
        <taxon>Malacalcyonacea</taxon>
        <taxon>Plexauridae</taxon>
        <taxon>Paramuricea</taxon>
    </lineage>
</organism>
<dbReference type="OrthoDB" id="8965174at2759"/>
<keyword evidence="2" id="KW-0732">Signal</keyword>
<protein>
    <submittedName>
        <fullName evidence="7">Fibropellin-1-like isoform X6</fullName>
    </submittedName>
</protein>
<dbReference type="AlphaFoldDB" id="A0A7D9J6T2"/>
<dbReference type="InterPro" id="IPR000082">
    <property type="entry name" value="SEA_dom"/>
</dbReference>
<dbReference type="InterPro" id="IPR051022">
    <property type="entry name" value="Notch_Cell-Fate_Det"/>
</dbReference>
<evidence type="ECO:0000256" key="3">
    <source>
        <dbReference type="ARBA" id="ARBA00022737"/>
    </source>
</evidence>
<dbReference type="InterPro" id="IPR000152">
    <property type="entry name" value="EGF-type_Asp/Asn_hydroxyl_site"/>
</dbReference>
<dbReference type="InterPro" id="IPR036364">
    <property type="entry name" value="SEA_dom_sf"/>
</dbReference>
<name>A0A7D9J6T2_PARCT</name>
<dbReference type="Pfam" id="PF01390">
    <property type="entry name" value="SEA"/>
    <property type="match status" value="1"/>
</dbReference>
<dbReference type="GO" id="GO:0071944">
    <property type="term" value="C:cell periphery"/>
    <property type="evidence" value="ECO:0007669"/>
    <property type="project" value="UniProtKB-ARBA"/>
</dbReference>
<comment type="caution">
    <text evidence="7">The sequence shown here is derived from an EMBL/GenBank/DDBJ whole genome shotgun (WGS) entry which is preliminary data.</text>
</comment>